<dbReference type="RefSeq" id="XP_062683429.1">
    <property type="nucleotide sequence ID" value="XM_062826685.1"/>
</dbReference>
<comment type="caution">
    <text evidence="2">The sequence shown here is derived from an EMBL/GenBank/DDBJ whole genome shotgun (WGS) entry which is preliminary data.</text>
</comment>
<evidence type="ECO:0000313" key="2">
    <source>
        <dbReference type="EMBL" id="KAK3348347.1"/>
    </source>
</evidence>
<dbReference type="GeneID" id="87863839"/>
<accession>A0AAE0JID8</accession>
<keyword evidence="1" id="KW-0472">Membrane</keyword>
<keyword evidence="3" id="KW-1185">Reference proteome</keyword>
<feature type="non-terminal residue" evidence="2">
    <location>
        <position position="118"/>
    </location>
</feature>
<feature type="transmembrane region" description="Helical" evidence="1">
    <location>
        <begin position="6"/>
        <end position="29"/>
    </location>
</feature>
<evidence type="ECO:0000256" key="1">
    <source>
        <dbReference type="SAM" id="Phobius"/>
    </source>
</evidence>
<dbReference type="Proteomes" id="UP001278500">
    <property type="component" value="Unassembled WGS sequence"/>
</dbReference>
<evidence type="ECO:0000313" key="3">
    <source>
        <dbReference type="Proteomes" id="UP001278500"/>
    </source>
</evidence>
<gene>
    <name evidence="2" type="ORF">B0H65DRAFT_463135</name>
</gene>
<protein>
    <submittedName>
        <fullName evidence="2">Uncharacterized protein</fullName>
    </submittedName>
</protein>
<organism evidence="2 3">
    <name type="scientific">Neurospora tetraspora</name>
    <dbReference type="NCBI Taxonomy" id="94610"/>
    <lineage>
        <taxon>Eukaryota</taxon>
        <taxon>Fungi</taxon>
        <taxon>Dikarya</taxon>
        <taxon>Ascomycota</taxon>
        <taxon>Pezizomycotina</taxon>
        <taxon>Sordariomycetes</taxon>
        <taxon>Sordariomycetidae</taxon>
        <taxon>Sordariales</taxon>
        <taxon>Sordariaceae</taxon>
        <taxon>Neurospora</taxon>
    </lineage>
</organism>
<keyword evidence="1" id="KW-1133">Transmembrane helix</keyword>
<proteinExistence type="predicted"/>
<reference evidence="2" key="2">
    <citation type="submission" date="2023-06" db="EMBL/GenBank/DDBJ databases">
        <authorList>
            <consortium name="Lawrence Berkeley National Laboratory"/>
            <person name="Haridas S."/>
            <person name="Hensen N."/>
            <person name="Bonometti L."/>
            <person name="Westerberg I."/>
            <person name="Brannstrom I.O."/>
            <person name="Guillou S."/>
            <person name="Cros-Aarteil S."/>
            <person name="Calhoun S."/>
            <person name="Kuo A."/>
            <person name="Mondo S."/>
            <person name="Pangilinan J."/>
            <person name="Riley R."/>
            <person name="Labutti K."/>
            <person name="Andreopoulos B."/>
            <person name="Lipzen A."/>
            <person name="Chen C."/>
            <person name="Yanf M."/>
            <person name="Daum C."/>
            <person name="Ng V."/>
            <person name="Clum A."/>
            <person name="Steindorff A."/>
            <person name="Ohm R."/>
            <person name="Martin F."/>
            <person name="Silar P."/>
            <person name="Natvig D."/>
            <person name="Lalanne C."/>
            <person name="Gautier V."/>
            <person name="Ament-Velasquez S.L."/>
            <person name="Kruys A."/>
            <person name="Hutchinson M.I."/>
            <person name="Powell A.J."/>
            <person name="Barry K."/>
            <person name="Miller A.N."/>
            <person name="Grigoriev I.V."/>
            <person name="Debuchy R."/>
            <person name="Gladieux P."/>
            <person name="Thoren M.H."/>
            <person name="Johannesson H."/>
        </authorList>
    </citation>
    <scope>NUCLEOTIDE SEQUENCE</scope>
    <source>
        <strain evidence="2">CBS 560.94</strain>
    </source>
</reference>
<name>A0AAE0JID8_9PEZI</name>
<dbReference type="EMBL" id="JAUEPP010000003">
    <property type="protein sequence ID" value="KAK3348347.1"/>
    <property type="molecule type" value="Genomic_DNA"/>
</dbReference>
<sequence length="118" mass="13193">MVSLPAVGFTFHLGLSLPTCSLSVIYNLLVRKTRPIDHPVPRSDIIWYSVISRLSRPLVESQSDQQSVFLPEPPQDLPLCPTCLSILSPCWRAAPLTETKRACDSLISTCRGKERRSM</sequence>
<dbReference type="AlphaFoldDB" id="A0AAE0JID8"/>
<keyword evidence="1" id="KW-0812">Transmembrane</keyword>
<reference evidence="2" key="1">
    <citation type="journal article" date="2023" name="Mol. Phylogenet. Evol.">
        <title>Genome-scale phylogeny and comparative genomics of the fungal order Sordariales.</title>
        <authorList>
            <person name="Hensen N."/>
            <person name="Bonometti L."/>
            <person name="Westerberg I."/>
            <person name="Brannstrom I.O."/>
            <person name="Guillou S."/>
            <person name="Cros-Aarteil S."/>
            <person name="Calhoun S."/>
            <person name="Haridas S."/>
            <person name="Kuo A."/>
            <person name="Mondo S."/>
            <person name="Pangilinan J."/>
            <person name="Riley R."/>
            <person name="LaButti K."/>
            <person name="Andreopoulos B."/>
            <person name="Lipzen A."/>
            <person name="Chen C."/>
            <person name="Yan M."/>
            <person name="Daum C."/>
            <person name="Ng V."/>
            <person name="Clum A."/>
            <person name="Steindorff A."/>
            <person name="Ohm R.A."/>
            <person name="Martin F."/>
            <person name="Silar P."/>
            <person name="Natvig D.O."/>
            <person name="Lalanne C."/>
            <person name="Gautier V."/>
            <person name="Ament-Velasquez S.L."/>
            <person name="Kruys A."/>
            <person name="Hutchinson M.I."/>
            <person name="Powell A.J."/>
            <person name="Barry K."/>
            <person name="Miller A.N."/>
            <person name="Grigoriev I.V."/>
            <person name="Debuchy R."/>
            <person name="Gladieux P."/>
            <person name="Hiltunen Thoren M."/>
            <person name="Johannesson H."/>
        </authorList>
    </citation>
    <scope>NUCLEOTIDE SEQUENCE</scope>
    <source>
        <strain evidence="2">CBS 560.94</strain>
    </source>
</reference>